<dbReference type="EMBL" id="UINC01166621">
    <property type="protein sequence ID" value="SVD68677.1"/>
    <property type="molecule type" value="Genomic_DNA"/>
</dbReference>
<name>A0A382XBW7_9ZZZZ</name>
<gene>
    <name evidence="2" type="ORF">METZ01_LOCUS421531</name>
</gene>
<proteinExistence type="predicted"/>
<accession>A0A382XBW7</accession>
<reference evidence="2" key="1">
    <citation type="submission" date="2018-05" db="EMBL/GenBank/DDBJ databases">
        <authorList>
            <person name="Lanie J.A."/>
            <person name="Ng W.-L."/>
            <person name="Kazmierczak K.M."/>
            <person name="Andrzejewski T.M."/>
            <person name="Davidsen T.M."/>
            <person name="Wayne K.J."/>
            <person name="Tettelin H."/>
            <person name="Glass J.I."/>
            <person name="Rusch D."/>
            <person name="Podicherti R."/>
            <person name="Tsui H.-C.T."/>
            <person name="Winkler M.E."/>
        </authorList>
    </citation>
    <scope>NUCLEOTIDE SEQUENCE</scope>
</reference>
<sequence length="53" mass="5438">LGQVLDDVELDVAFLEDLEGAPGFPSAGVVDEQETTRIHGSHAPDGTVPAAPP</sequence>
<protein>
    <submittedName>
        <fullName evidence="2">Uncharacterized protein</fullName>
    </submittedName>
</protein>
<evidence type="ECO:0000256" key="1">
    <source>
        <dbReference type="SAM" id="MobiDB-lite"/>
    </source>
</evidence>
<evidence type="ECO:0000313" key="2">
    <source>
        <dbReference type="EMBL" id="SVD68677.1"/>
    </source>
</evidence>
<organism evidence="2">
    <name type="scientific">marine metagenome</name>
    <dbReference type="NCBI Taxonomy" id="408172"/>
    <lineage>
        <taxon>unclassified sequences</taxon>
        <taxon>metagenomes</taxon>
        <taxon>ecological metagenomes</taxon>
    </lineage>
</organism>
<dbReference type="AlphaFoldDB" id="A0A382XBW7"/>
<feature type="non-terminal residue" evidence="2">
    <location>
        <position position="1"/>
    </location>
</feature>
<feature type="region of interest" description="Disordered" evidence="1">
    <location>
        <begin position="20"/>
        <end position="53"/>
    </location>
</feature>